<evidence type="ECO:0000313" key="1">
    <source>
        <dbReference type="EMBL" id="SDQ91254.1"/>
    </source>
</evidence>
<sequence length="82" mass="9182">MLDDIRNRLQQLTDTVPAGELRESWTTLDELHRQLHRTAGTSTNEEVHQALQLFGIAAEKAGEAAQAATRAAEHTRLRTTVY</sequence>
<organism evidence="1 2">
    <name type="scientific">Actinopolyspora saharensis</name>
    <dbReference type="NCBI Taxonomy" id="995062"/>
    <lineage>
        <taxon>Bacteria</taxon>
        <taxon>Bacillati</taxon>
        <taxon>Actinomycetota</taxon>
        <taxon>Actinomycetes</taxon>
        <taxon>Actinopolysporales</taxon>
        <taxon>Actinopolysporaceae</taxon>
        <taxon>Actinopolyspora</taxon>
    </lineage>
</organism>
<proteinExistence type="predicted"/>
<dbReference type="RefSeq" id="WP_092524310.1">
    <property type="nucleotide sequence ID" value="NZ_FNKO01000002.1"/>
</dbReference>
<dbReference type="OrthoDB" id="5194674at2"/>
<accession>A0A1H1ERR9</accession>
<reference evidence="2" key="1">
    <citation type="submission" date="2016-10" db="EMBL/GenBank/DDBJ databases">
        <authorList>
            <person name="Varghese N."/>
            <person name="Submissions S."/>
        </authorList>
    </citation>
    <scope>NUCLEOTIDE SEQUENCE [LARGE SCALE GENOMIC DNA]</scope>
    <source>
        <strain evidence="2">DSM 45459</strain>
    </source>
</reference>
<name>A0A1H1ERR9_9ACTN</name>
<keyword evidence="2" id="KW-1185">Reference proteome</keyword>
<evidence type="ECO:0000313" key="2">
    <source>
        <dbReference type="Proteomes" id="UP000199301"/>
    </source>
</evidence>
<dbReference type="EMBL" id="FNKO01000002">
    <property type="protein sequence ID" value="SDQ91254.1"/>
    <property type="molecule type" value="Genomic_DNA"/>
</dbReference>
<dbReference type="AlphaFoldDB" id="A0A1H1ERR9"/>
<protein>
    <submittedName>
        <fullName evidence="1">Uncharacterized protein</fullName>
    </submittedName>
</protein>
<gene>
    <name evidence="1" type="ORF">SAMN04489718_2654</name>
</gene>
<dbReference type="STRING" id="995062.SAMN04489718_2654"/>
<dbReference type="Proteomes" id="UP000199301">
    <property type="component" value="Unassembled WGS sequence"/>
</dbReference>